<dbReference type="RefSeq" id="WP_380747584.1">
    <property type="nucleotide sequence ID" value="NZ_JBHULT010000005.1"/>
</dbReference>
<name>A0ABW5ITN4_9FLAO</name>
<evidence type="ECO:0000256" key="7">
    <source>
        <dbReference type="ARBA" id="ARBA00023237"/>
    </source>
</evidence>
<evidence type="ECO:0000313" key="12">
    <source>
        <dbReference type="EMBL" id="MFD2516467.1"/>
    </source>
</evidence>
<dbReference type="NCBIfam" id="TIGR04057">
    <property type="entry name" value="SusC_RagA_signa"/>
    <property type="match status" value="1"/>
</dbReference>
<evidence type="ECO:0000313" key="13">
    <source>
        <dbReference type="Proteomes" id="UP001597468"/>
    </source>
</evidence>
<evidence type="ECO:0000256" key="1">
    <source>
        <dbReference type="ARBA" id="ARBA00004571"/>
    </source>
</evidence>
<dbReference type="Pfam" id="PF13715">
    <property type="entry name" value="CarbopepD_reg_2"/>
    <property type="match status" value="1"/>
</dbReference>
<dbReference type="SUPFAM" id="SSF56935">
    <property type="entry name" value="Porins"/>
    <property type="match status" value="1"/>
</dbReference>
<reference evidence="13" key="1">
    <citation type="journal article" date="2019" name="Int. J. Syst. Evol. Microbiol.">
        <title>The Global Catalogue of Microorganisms (GCM) 10K type strain sequencing project: providing services to taxonomists for standard genome sequencing and annotation.</title>
        <authorList>
            <consortium name="The Broad Institute Genomics Platform"/>
            <consortium name="The Broad Institute Genome Sequencing Center for Infectious Disease"/>
            <person name="Wu L."/>
            <person name="Ma J."/>
        </authorList>
    </citation>
    <scope>NUCLEOTIDE SEQUENCE [LARGE SCALE GENOMIC DNA]</scope>
    <source>
        <strain evidence="13">KCTC 42585</strain>
    </source>
</reference>
<dbReference type="InterPro" id="IPR039426">
    <property type="entry name" value="TonB-dep_rcpt-like"/>
</dbReference>
<evidence type="ECO:0000256" key="10">
    <source>
        <dbReference type="SAM" id="SignalP"/>
    </source>
</evidence>
<evidence type="ECO:0000256" key="8">
    <source>
        <dbReference type="PROSITE-ProRule" id="PRU01360"/>
    </source>
</evidence>
<feature type="domain" description="Cyclic nucleotide-binding" evidence="11">
    <location>
        <begin position="579"/>
        <end position="630"/>
    </location>
</feature>
<dbReference type="Gene3D" id="2.170.130.10">
    <property type="entry name" value="TonB-dependent receptor, plug domain"/>
    <property type="match status" value="1"/>
</dbReference>
<keyword evidence="6 8" id="KW-0472">Membrane</keyword>
<keyword evidence="10" id="KW-0732">Signal</keyword>
<evidence type="ECO:0000259" key="11">
    <source>
        <dbReference type="PROSITE" id="PS50042"/>
    </source>
</evidence>
<dbReference type="InterPro" id="IPR036942">
    <property type="entry name" value="Beta-barrel_TonB_sf"/>
</dbReference>
<keyword evidence="4 8" id="KW-0812">Transmembrane</keyword>
<comment type="caution">
    <text evidence="12">The sequence shown here is derived from an EMBL/GenBank/DDBJ whole genome shotgun (WGS) entry which is preliminary data.</text>
</comment>
<dbReference type="InterPro" id="IPR012910">
    <property type="entry name" value="Plug_dom"/>
</dbReference>
<gene>
    <name evidence="12" type="ORF">ACFSTG_01025</name>
</gene>
<dbReference type="InterPro" id="IPR008969">
    <property type="entry name" value="CarboxyPept-like_regulatory"/>
</dbReference>
<dbReference type="InterPro" id="IPR023997">
    <property type="entry name" value="TonB-dep_OMP_SusC/RagA_CS"/>
</dbReference>
<dbReference type="NCBIfam" id="TIGR04056">
    <property type="entry name" value="OMP_RagA_SusC"/>
    <property type="match status" value="1"/>
</dbReference>
<dbReference type="PROSITE" id="PS50042">
    <property type="entry name" value="CNMP_BINDING_3"/>
    <property type="match status" value="1"/>
</dbReference>
<accession>A0ABW5ITN4</accession>
<keyword evidence="7 8" id="KW-0998">Cell outer membrane</keyword>
<dbReference type="SUPFAM" id="SSF49464">
    <property type="entry name" value="Carboxypeptidase regulatory domain-like"/>
    <property type="match status" value="1"/>
</dbReference>
<dbReference type="Pfam" id="PF07715">
    <property type="entry name" value="Plug"/>
    <property type="match status" value="1"/>
</dbReference>
<feature type="signal peptide" evidence="10">
    <location>
        <begin position="1"/>
        <end position="19"/>
    </location>
</feature>
<keyword evidence="13" id="KW-1185">Reference proteome</keyword>
<dbReference type="Pfam" id="PF00593">
    <property type="entry name" value="TonB_dep_Rec_b-barrel"/>
    <property type="match status" value="1"/>
</dbReference>
<evidence type="ECO:0000256" key="5">
    <source>
        <dbReference type="ARBA" id="ARBA00023077"/>
    </source>
</evidence>
<dbReference type="InterPro" id="IPR023996">
    <property type="entry name" value="TonB-dep_OMP_SusC/RagA"/>
</dbReference>
<dbReference type="Proteomes" id="UP001597468">
    <property type="component" value="Unassembled WGS sequence"/>
</dbReference>
<sequence>MKNYLLVIFAFLIIHPAFAQVTKTITGQILDPQGMPLPGAEVKVIDKNIFDITDFDGNFTLEGVEVGDTFRVTFLGFEPQEFTISDQNEYILTLQQSAAELSEVVVVGYGTQRKQDLTGSISQITPDEITRQPATTATQSIQGRAAGVQITPSGAPGSSPDVFIRGLGTAFGGQNPLYVVDGILTDNIDNINPNDIVSMDILKDASSLAIYGNRGANGVIIVNTRKGKSGVMEIKIDTYYGIKSEMEKVDMADSRSFAIYSNEALGVTDRFSENQQYNTDWFEEITRTGTVNSTNLSLSAGGDNVRTFFSSGYFEEEGLLKGNDFNRLTLRSNTDFELSEKIGLSYQASASLTDETPKRFTVFNTAYKQAPIVPVRYADGPFAGAYGVSADETGSFNNVGNPVRDLDYDNQKAKNLRLQGTFTFDYEIVEWLSFTSRFGIESENYRYRNFTNNLELYLTGDPTRTRAGYSSEAPKTTLTITKRNSYKWVLDNFFTMDHSINELHNFKLTLGTTVEERGGEFLTGIRRNVPIDSDYWSLNNGDADPMEAYHLRDNTVRLRSYFARLNYDFDQKYLFTGTYRRDGSSQFQEGSKYGDFYSIGVGWVLSEEDFLKDSEFISFLKIRGSFGELGNQNVPLNVLTFTTGLNYPFGPDQSVNEGGTIDKLINPNLSWETTEEFDVGIEFGFLDDKLSGEIDYYNRLNRDAILPVEVPDAFGYSGVTLTPAGQVRNEGLEIALNWKDQVNEDFSYQIGGNITFNTNELEKVTNPFFAENTGGSIGNGQITKKVVEGEPLGSFWLLDVTGIDDEGNFIYDDVNDDGTINDDDKKFFGSYAPKNFYGLNFSADYKSWDFNIDAYGNYGNVVYNGKKAQRFGGENIEQDVFDNRWTPQNNSNTEPAPSNDVPLSSSYFLESGDFFRINNITIGYSIPLEENGYFKDARIYLTAQNPLISQDFSGFTPELPGDPLGLAGVELDAYPAVKSFIIGLNISL</sequence>
<keyword evidence="2 8" id="KW-0813">Transport</keyword>
<feature type="chain" id="PRO_5045261812" evidence="10">
    <location>
        <begin position="20"/>
        <end position="988"/>
    </location>
</feature>
<comment type="subcellular location">
    <subcellularLocation>
        <location evidence="1 8">Cell outer membrane</location>
        <topology evidence="1 8">Multi-pass membrane protein</topology>
    </subcellularLocation>
</comment>
<dbReference type="EMBL" id="JBHULT010000005">
    <property type="protein sequence ID" value="MFD2516467.1"/>
    <property type="molecule type" value="Genomic_DNA"/>
</dbReference>
<dbReference type="Gene3D" id="2.40.170.20">
    <property type="entry name" value="TonB-dependent receptor, beta-barrel domain"/>
    <property type="match status" value="1"/>
</dbReference>
<evidence type="ECO:0000256" key="9">
    <source>
        <dbReference type="RuleBase" id="RU003357"/>
    </source>
</evidence>
<evidence type="ECO:0000256" key="2">
    <source>
        <dbReference type="ARBA" id="ARBA00022448"/>
    </source>
</evidence>
<dbReference type="PROSITE" id="PS52016">
    <property type="entry name" value="TONB_DEPENDENT_REC_3"/>
    <property type="match status" value="1"/>
</dbReference>
<keyword evidence="3 8" id="KW-1134">Transmembrane beta strand</keyword>
<evidence type="ECO:0000256" key="3">
    <source>
        <dbReference type="ARBA" id="ARBA00022452"/>
    </source>
</evidence>
<keyword evidence="5 9" id="KW-0798">TonB box</keyword>
<organism evidence="12 13">
    <name type="scientific">Salinimicrobium flavum</name>
    <dbReference type="NCBI Taxonomy" id="1737065"/>
    <lineage>
        <taxon>Bacteria</taxon>
        <taxon>Pseudomonadati</taxon>
        <taxon>Bacteroidota</taxon>
        <taxon>Flavobacteriia</taxon>
        <taxon>Flavobacteriales</taxon>
        <taxon>Flavobacteriaceae</taxon>
        <taxon>Salinimicrobium</taxon>
    </lineage>
</organism>
<evidence type="ECO:0000256" key="4">
    <source>
        <dbReference type="ARBA" id="ARBA00022692"/>
    </source>
</evidence>
<evidence type="ECO:0000256" key="6">
    <source>
        <dbReference type="ARBA" id="ARBA00023136"/>
    </source>
</evidence>
<comment type="similarity">
    <text evidence="8 9">Belongs to the TonB-dependent receptor family.</text>
</comment>
<dbReference type="InterPro" id="IPR037066">
    <property type="entry name" value="Plug_dom_sf"/>
</dbReference>
<dbReference type="InterPro" id="IPR000595">
    <property type="entry name" value="cNMP-bd_dom"/>
</dbReference>
<dbReference type="InterPro" id="IPR000531">
    <property type="entry name" value="Beta-barrel_TonB"/>
</dbReference>
<protein>
    <submittedName>
        <fullName evidence="12">SusC/RagA family TonB-linked outer membrane protein</fullName>
    </submittedName>
</protein>
<proteinExistence type="inferred from homology"/>